<evidence type="ECO:0000313" key="2">
    <source>
        <dbReference type="Proteomes" id="UP000253507"/>
    </source>
</evidence>
<dbReference type="SUPFAM" id="SSF56770">
    <property type="entry name" value="HydA/Nqo6-like"/>
    <property type="match status" value="1"/>
</dbReference>
<protein>
    <submittedName>
        <fullName evidence="1">Uncharacterized protein</fullName>
    </submittedName>
</protein>
<evidence type="ECO:0000313" key="1">
    <source>
        <dbReference type="EMBL" id="RCG21612.1"/>
    </source>
</evidence>
<dbReference type="Gene3D" id="3.40.50.12280">
    <property type="match status" value="1"/>
</dbReference>
<gene>
    <name evidence="1" type="ORF">DQ392_07760</name>
</gene>
<dbReference type="Proteomes" id="UP000253507">
    <property type="component" value="Unassembled WGS sequence"/>
</dbReference>
<dbReference type="EMBL" id="QOIM01000026">
    <property type="protein sequence ID" value="RCG21612.1"/>
    <property type="molecule type" value="Genomic_DNA"/>
</dbReference>
<dbReference type="RefSeq" id="WP_114014780.1">
    <property type="nucleotide sequence ID" value="NZ_QOIM01000026.1"/>
</dbReference>
<dbReference type="AlphaFoldDB" id="A0A367EVE2"/>
<organism evidence="1 2">
    <name type="scientific">Streptomyces reniochalinae</name>
    <dbReference type="NCBI Taxonomy" id="2250578"/>
    <lineage>
        <taxon>Bacteria</taxon>
        <taxon>Bacillati</taxon>
        <taxon>Actinomycetota</taxon>
        <taxon>Actinomycetes</taxon>
        <taxon>Kitasatosporales</taxon>
        <taxon>Streptomycetaceae</taxon>
        <taxon>Streptomyces</taxon>
    </lineage>
</organism>
<accession>A0A367EVE2</accession>
<reference evidence="1 2" key="1">
    <citation type="submission" date="2018-06" db="EMBL/GenBank/DDBJ databases">
        <title>Streptomyces reniochalinae sp. nov. and Streptomyces diacarnus sp. nov. from marine sponges.</title>
        <authorList>
            <person name="Li L."/>
        </authorList>
    </citation>
    <scope>NUCLEOTIDE SEQUENCE [LARGE SCALE GENOMIC DNA]</scope>
    <source>
        <strain evidence="1 2">LHW50302</strain>
    </source>
</reference>
<sequence>MDLTGALLRATAARPHVLLVTTPGGTAVRLAAERHLRRLDVPTAGTPADADVLLVAGPDCPSLEPAFDRLWQDMPEPRCRDRVRGADAVPDVVDDCRTVLASATGRRGTAAHVPAERPSAELPMAEVGPDRDGLTLDRLHVPLGPLLSDWPTGLTIRLTMQGDVVEQARVEGLPAQAATPSPPFWAEPWLRAEAGEQVTVGAAARRRAAAHLDSLARLLSVAGWQAAATTARRLRDELLTGADAAAVRARVERFARRVGRSRVLYWLTRGIGELTEAEARRVGARTGNARHEVDECAGTGAVETGFGPAEGRARGDVPARYRAWLASTVHATSLLEDASPLGADGEGPRGCVRDGLRPSAALVAVLPQLLRGAELAAARLIVASLDPDPDELVTAAPGARAHG</sequence>
<dbReference type="OrthoDB" id="3373298at2"/>
<comment type="caution">
    <text evidence="1">The sequence shown here is derived from an EMBL/GenBank/DDBJ whole genome shotgun (WGS) entry which is preliminary data.</text>
</comment>
<name>A0A367EVE2_9ACTN</name>
<proteinExistence type="predicted"/>
<keyword evidence="2" id="KW-1185">Reference proteome</keyword>